<dbReference type="Proteomes" id="UP001219525">
    <property type="component" value="Unassembled WGS sequence"/>
</dbReference>
<evidence type="ECO:0000313" key="3">
    <source>
        <dbReference type="Proteomes" id="UP001219525"/>
    </source>
</evidence>
<name>A0AAD7E4D0_9AGAR</name>
<feature type="region of interest" description="Disordered" evidence="1">
    <location>
        <begin position="330"/>
        <end position="412"/>
    </location>
</feature>
<gene>
    <name evidence="2" type="ORF">GGX14DRAFT_412470</name>
</gene>
<evidence type="ECO:0000313" key="2">
    <source>
        <dbReference type="EMBL" id="KAJ7228239.1"/>
    </source>
</evidence>
<protein>
    <submittedName>
        <fullName evidence="2">Uncharacterized protein</fullName>
    </submittedName>
</protein>
<dbReference type="EMBL" id="JARJCW010000002">
    <property type="protein sequence ID" value="KAJ7228239.1"/>
    <property type="molecule type" value="Genomic_DNA"/>
</dbReference>
<sequence length="412" mass="45519">MGRWTNEYQDSVLTSKLKGLVSGAIKRAKLEKSDPTISYRHFVEDLDAGDSFTTSVIEILVQELAERRLRSSPDDRRLIADRTAKSLRMLATPIRVYRERRNLGRRHMTDYLSAPPDEMDVDEDDDDFDAMLDRSTMPEGVRINSELYDAYGSSWTAPSMGRRPLIPTFTPTPPLSDDASTPPSVFTLPTPTRVWSRPPGVPGSLSRQPSLRRPTRSRTVDFNDFTSLRRSSTRETRTESASDETSAPSSRTTRRFFPFSSSRSVRHEPDWSDNHALRWPHVVATPPASTVAEGSSSSAASGGFADDTLVGYVTEPTPSSAIFYTFPTPPVSSGGSSQDDHATTETRERVTAPRLRRGGVRPPESLLFRRDGPPEDFPETLVLNAETDSIPGVASYPTPGSPASESGHETRA</sequence>
<dbReference type="AlphaFoldDB" id="A0AAD7E4D0"/>
<accession>A0AAD7E4D0</accession>
<feature type="compositionally biased region" description="Low complexity" evidence="1">
    <location>
        <begin position="243"/>
        <end position="255"/>
    </location>
</feature>
<feature type="compositionally biased region" description="Polar residues" evidence="1">
    <location>
        <begin position="178"/>
        <end position="190"/>
    </location>
</feature>
<organism evidence="2 3">
    <name type="scientific">Mycena pura</name>
    <dbReference type="NCBI Taxonomy" id="153505"/>
    <lineage>
        <taxon>Eukaryota</taxon>
        <taxon>Fungi</taxon>
        <taxon>Dikarya</taxon>
        <taxon>Basidiomycota</taxon>
        <taxon>Agaricomycotina</taxon>
        <taxon>Agaricomycetes</taxon>
        <taxon>Agaricomycetidae</taxon>
        <taxon>Agaricales</taxon>
        <taxon>Marasmiineae</taxon>
        <taxon>Mycenaceae</taxon>
        <taxon>Mycena</taxon>
    </lineage>
</organism>
<proteinExistence type="predicted"/>
<comment type="caution">
    <text evidence="2">The sequence shown here is derived from an EMBL/GenBank/DDBJ whole genome shotgun (WGS) entry which is preliminary data.</text>
</comment>
<reference evidence="2" key="1">
    <citation type="submission" date="2023-03" db="EMBL/GenBank/DDBJ databases">
        <title>Massive genome expansion in bonnet fungi (Mycena s.s.) driven by repeated elements and novel gene families across ecological guilds.</title>
        <authorList>
            <consortium name="Lawrence Berkeley National Laboratory"/>
            <person name="Harder C.B."/>
            <person name="Miyauchi S."/>
            <person name="Viragh M."/>
            <person name="Kuo A."/>
            <person name="Thoen E."/>
            <person name="Andreopoulos B."/>
            <person name="Lu D."/>
            <person name="Skrede I."/>
            <person name="Drula E."/>
            <person name="Henrissat B."/>
            <person name="Morin E."/>
            <person name="Kohler A."/>
            <person name="Barry K."/>
            <person name="LaButti K."/>
            <person name="Morin E."/>
            <person name="Salamov A."/>
            <person name="Lipzen A."/>
            <person name="Mereny Z."/>
            <person name="Hegedus B."/>
            <person name="Baldrian P."/>
            <person name="Stursova M."/>
            <person name="Weitz H."/>
            <person name="Taylor A."/>
            <person name="Grigoriev I.V."/>
            <person name="Nagy L.G."/>
            <person name="Martin F."/>
            <person name="Kauserud H."/>
        </authorList>
    </citation>
    <scope>NUCLEOTIDE SEQUENCE</scope>
    <source>
        <strain evidence="2">9144</strain>
    </source>
</reference>
<keyword evidence="3" id="KW-1185">Reference proteome</keyword>
<evidence type="ECO:0000256" key="1">
    <source>
        <dbReference type="SAM" id="MobiDB-lite"/>
    </source>
</evidence>
<feature type="compositionally biased region" description="Basic and acidic residues" evidence="1">
    <location>
        <begin position="338"/>
        <end position="351"/>
    </location>
</feature>
<feature type="region of interest" description="Disordered" evidence="1">
    <location>
        <begin position="170"/>
        <end position="255"/>
    </location>
</feature>